<dbReference type="PRINTS" id="PR00081">
    <property type="entry name" value="GDHRDH"/>
</dbReference>
<dbReference type="GO" id="GO:0016614">
    <property type="term" value="F:oxidoreductase activity, acting on CH-OH group of donors"/>
    <property type="evidence" value="ECO:0007669"/>
    <property type="project" value="UniProtKB-ARBA"/>
</dbReference>
<dbReference type="AlphaFoldDB" id="A0A8H5L7V1"/>
<organism evidence="3 4">
    <name type="scientific">Fusarium pseudoanthophilum</name>
    <dbReference type="NCBI Taxonomy" id="48495"/>
    <lineage>
        <taxon>Eukaryota</taxon>
        <taxon>Fungi</taxon>
        <taxon>Dikarya</taxon>
        <taxon>Ascomycota</taxon>
        <taxon>Pezizomycotina</taxon>
        <taxon>Sordariomycetes</taxon>
        <taxon>Hypocreomycetidae</taxon>
        <taxon>Hypocreales</taxon>
        <taxon>Nectriaceae</taxon>
        <taxon>Fusarium</taxon>
        <taxon>Fusarium fujikuroi species complex</taxon>
    </lineage>
</organism>
<gene>
    <name evidence="3" type="ORF">FPANT_6748</name>
</gene>
<evidence type="ECO:0000313" key="3">
    <source>
        <dbReference type="EMBL" id="KAF5587985.1"/>
    </source>
</evidence>
<keyword evidence="4" id="KW-1185">Reference proteome</keyword>
<protein>
    <submittedName>
        <fullName evidence="3">Short chain oxidoreductase</fullName>
    </submittedName>
</protein>
<dbReference type="Proteomes" id="UP000544095">
    <property type="component" value="Unassembled WGS sequence"/>
</dbReference>
<dbReference type="InterPro" id="IPR002347">
    <property type="entry name" value="SDR_fam"/>
</dbReference>
<keyword evidence="2" id="KW-0560">Oxidoreductase</keyword>
<dbReference type="PANTHER" id="PTHR48107">
    <property type="entry name" value="NADPH-DEPENDENT ALDEHYDE REDUCTASE-LIKE PROTEIN, CHLOROPLASTIC-RELATED"/>
    <property type="match status" value="1"/>
</dbReference>
<sequence length="262" mass="27832">MQTITLDKQWLLTGKIAIVAGGIGRDMVLTLPRQGAKVPFGCVSPSSKAHAEALVCEIESLGSSAHAIEADAACLSFPAAATSSSLTAFNISHLNILANNAGLGSAGTRIEEITGDEFDKIRAVNVHAVIFMIQEFIPYAHRGGRIVNLPSISARGGYATQSVYSASKAAFEALTRIWATELRQKYNITVNAVSLGPVGTDMHRAAGEVQPARMEEQNMNTPAAPRLGTEDNVAELVVFLCEERSSWITGDVVCANGGRLYT</sequence>
<name>A0A8H5L7V1_9HYPO</name>
<proteinExistence type="inferred from homology"/>
<comment type="similarity">
    <text evidence="1">Belongs to the short-chain dehydrogenases/reductases (SDR) family.</text>
</comment>
<dbReference type="EMBL" id="JAAOAR010000323">
    <property type="protein sequence ID" value="KAF5587985.1"/>
    <property type="molecule type" value="Genomic_DNA"/>
</dbReference>
<dbReference type="SUPFAM" id="SSF51735">
    <property type="entry name" value="NAD(P)-binding Rossmann-fold domains"/>
    <property type="match status" value="1"/>
</dbReference>
<reference evidence="3 4" key="1">
    <citation type="submission" date="2020-05" db="EMBL/GenBank/DDBJ databases">
        <title>Identification and distribution of gene clusters putatively required for synthesis of sphingolipid metabolism inhibitors in phylogenetically diverse species of the filamentous fungus Fusarium.</title>
        <authorList>
            <person name="Kim H.-S."/>
            <person name="Busman M."/>
            <person name="Brown D.W."/>
            <person name="Divon H."/>
            <person name="Uhlig S."/>
            <person name="Proctor R.H."/>
        </authorList>
    </citation>
    <scope>NUCLEOTIDE SEQUENCE [LARGE SCALE GENOMIC DNA]</scope>
    <source>
        <strain evidence="3 4">NRRL 25211</strain>
    </source>
</reference>
<evidence type="ECO:0000256" key="1">
    <source>
        <dbReference type="ARBA" id="ARBA00006484"/>
    </source>
</evidence>
<accession>A0A8H5L7V1</accession>
<dbReference type="Gene3D" id="3.40.50.720">
    <property type="entry name" value="NAD(P)-binding Rossmann-like Domain"/>
    <property type="match status" value="1"/>
</dbReference>
<dbReference type="PRINTS" id="PR00080">
    <property type="entry name" value="SDRFAMILY"/>
</dbReference>
<dbReference type="PANTHER" id="PTHR48107:SF7">
    <property type="entry name" value="RE15974P"/>
    <property type="match status" value="1"/>
</dbReference>
<dbReference type="Pfam" id="PF13561">
    <property type="entry name" value="adh_short_C2"/>
    <property type="match status" value="1"/>
</dbReference>
<comment type="caution">
    <text evidence="3">The sequence shown here is derived from an EMBL/GenBank/DDBJ whole genome shotgun (WGS) entry which is preliminary data.</text>
</comment>
<evidence type="ECO:0000256" key="2">
    <source>
        <dbReference type="ARBA" id="ARBA00023002"/>
    </source>
</evidence>
<evidence type="ECO:0000313" key="4">
    <source>
        <dbReference type="Proteomes" id="UP000544095"/>
    </source>
</evidence>
<dbReference type="InterPro" id="IPR036291">
    <property type="entry name" value="NAD(P)-bd_dom_sf"/>
</dbReference>